<evidence type="ECO:0000256" key="1">
    <source>
        <dbReference type="SAM" id="Phobius"/>
    </source>
</evidence>
<dbReference type="InterPro" id="IPR054331">
    <property type="entry name" value="LiaF_TM"/>
</dbReference>
<reference evidence="3 4" key="1">
    <citation type="submission" date="2015-02" db="EMBL/GenBank/DDBJ databases">
        <title>Improved understanding of the partial-nitritation anammox process through 23 genomes representing the majority of the microbial community.</title>
        <authorList>
            <person name="Speth D.R."/>
            <person name="In T Zandt M."/>
            <person name="Guerrero Cruz S."/>
            <person name="Jetten M.S."/>
            <person name="Dutilh B.E."/>
        </authorList>
    </citation>
    <scope>NUCLEOTIDE SEQUENCE [LARGE SCALE GENOMIC DNA]</scope>
    <source>
        <strain evidence="3">OLB21</strain>
    </source>
</reference>
<evidence type="ECO:0000313" key="3">
    <source>
        <dbReference type="EMBL" id="KXK09350.1"/>
    </source>
</evidence>
<dbReference type="Pfam" id="PF22570">
    <property type="entry name" value="LiaF-TM"/>
    <property type="match status" value="1"/>
</dbReference>
<dbReference type="Proteomes" id="UP000070449">
    <property type="component" value="Unassembled WGS sequence"/>
</dbReference>
<proteinExistence type="predicted"/>
<feature type="transmembrane region" description="Helical" evidence="1">
    <location>
        <begin position="83"/>
        <end position="99"/>
    </location>
</feature>
<dbReference type="PANTHER" id="PTHR40763:SF5">
    <property type="entry name" value="MEMBRANE PROTEIN"/>
    <property type="match status" value="1"/>
</dbReference>
<sequence>MKYSDGFIFRLLLGSFLILVGLNLFVNQMGFDLGFSIFGFWPLIFIFFGLWLLIKRRPFPAMLLLVFGTAFQLSNIFEYSIWAVGWPLIIIFIGLTILFRPTKKWKGKIEGADVNTDKVLNESAVFGNVNQRVESDDFAGGKVDAVFGEFKIDLSDAKVKNNAVLELNAILGSGLIYLPRNVKLDLESTSILGSINNRTGSVTKEDAPKLIVKANAVLGEIELKN</sequence>
<evidence type="ECO:0000259" key="2">
    <source>
        <dbReference type="Pfam" id="PF22570"/>
    </source>
</evidence>
<keyword evidence="1" id="KW-1133">Transmembrane helix</keyword>
<dbReference type="AlphaFoldDB" id="A0A136KIW2"/>
<evidence type="ECO:0000313" key="4">
    <source>
        <dbReference type="Proteomes" id="UP000070449"/>
    </source>
</evidence>
<dbReference type="PANTHER" id="PTHR40763">
    <property type="entry name" value="MEMBRANE PROTEIN-RELATED"/>
    <property type="match status" value="1"/>
</dbReference>
<organism evidence="3 4">
    <name type="scientific">candidate division WS6 bacterium OLB21</name>
    <dbReference type="NCBI Taxonomy" id="1617427"/>
    <lineage>
        <taxon>Bacteria</taxon>
        <taxon>Candidatus Dojkabacteria</taxon>
    </lineage>
</organism>
<protein>
    <recommendedName>
        <fullName evidence="2">LiaF transmembrane domain-containing protein</fullName>
    </recommendedName>
</protein>
<keyword evidence="1" id="KW-0472">Membrane</keyword>
<name>A0A136KIW2_9BACT</name>
<accession>A0A136KIW2</accession>
<feature type="transmembrane region" description="Helical" evidence="1">
    <location>
        <begin position="61"/>
        <end position="77"/>
    </location>
</feature>
<feature type="domain" description="LiaF transmembrane" evidence="2">
    <location>
        <begin position="13"/>
        <end position="104"/>
    </location>
</feature>
<keyword evidence="1" id="KW-0812">Transmembrane</keyword>
<feature type="transmembrane region" description="Helical" evidence="1">
    <location>
        <begin position="33"/>
        <end position="54"/>
    </location>
</feature>
<dbReference type="EMBL" id="JYPD01000018">
    <property type="protein sequence ID" value="KXK09350.1"/>
    <property type="molecule type" value="Genomic_DNA"/>
</dbReference>
<comment type="caution">
    <text evidence="3">The sequence shown here is derived from an EMBL/GenBank/DDBJ whole genome shotgun (WGS) entry which is preliminary data.</text>
</comment>
<gene>
    <name evidence="3" type="ORF">UZ20_WS6002000565</name>
</gene>
<feature type="transmembrane region" description="Helical" evidence="1">
    <location>
        <begin position="7"/>
        <end position="27"/>
    </location>
</feature>